<dbReference type="Proteomes" id="UP000182484">
    <property type="component" value="Unassembled WGS sequence"/>
</dbReference>
<gene>
    <name evidence="4" type="ORF">ESCNG_10190</name>
    <name evidence="5" type="ORF">NCTC11421_01724</name>
    <name evidence="3" type="ORF">WHOF_02279</name>
</gene>
<protein>
    <submittedName>
        <fullName evidence="5">IS1016 transposase</fullName>
    </submittedName>
</protein>
<dbReference type="InterPro" id="IPR024445">
    <property type="entry name" value="Tnp_ISXO2-like"/>
</dbReference>
<dbReference type="Pfam" id="PF12762">
    <property type="entry name" value="DDE_Tnp_IS1595"/>
    <property type="match status" value="1"/>
</dbReference>
<evidence type="ECO:0000256" key="1">
    <source>
        <dbReference type="SAM" id="MobiDB-lite"/>
    </source>
</evidence>
<dbReference type="EMBL" id="LT591897">
    <property type="protein sequence ID" value="SBQ23443.1"/>
    <property type="molecule type" value="Genomic_DNA"/>
</dbReference>
<evidence type="ECO:0000259" key="2">
    <source>
        <dbReference type="Pfam" id="PF12762"/>
    </source>
</evidence>
<feature type="region of interest" description="Disordered" evidence="1">
    <location>
        <begin position="1"/>
        <end position="22"/>
    </location>
</feature>
<name>A0A1D3JAA7_NEIGO</name>
<feature type="compositionally biased region" description="Acidic residues" evidence="1">
    <location>
        <begin position="1"/>
        <end position="10"/>
    </location>
</feature>
<accession>A0A1D3JAA7</accession>
<evidence type="ECO:0000313" key="3">
    <source>
        <dbReference type="EMBL" id="SBQ23443.1"/>
    </source>
</evidence>
<organism evidence="5">
    <name type="scientific">Neisseria gonorrhoeae</name>
    <dbReference type="NCBI Taxonomy" id="485"/>
    <lineage>
        <taxon>Bacteria</taxon>
        <taxon>Pseudomonadati</taxon>
        <taxon>Pseudomonadota</taxon>
        <taxon>Betaproteobacteria</taxon>
        <taxon>Neisseriales</taxon>
        <taxon>Neisseriaceae</taxon>
        <taxon>Neisseria</taxon>
    </lineage>
</organism>
<dbReference type="EMBL" id="FMTB01000001">
    <property type="protein sequence ID" value="SCW07770.1"/>
    <property type="molecule type" value="Genomic_DNA"/>
</dbReference>
<reference evidence="4 6" key="2">
    <citation type="submission" date="2016-09" db="EMBL/GenBank/DDBJ databases">
        <authorList>
            <person name="Kumanski S."/>
            <person name="Beatrice B."/>
        </authorList>
    </citation>
    <scope>NUCLEOTIDE SEQUENCE [LARGE SCALE GENOMIC DNA]</scope>
    <source>
        <strain evidence="4">Mankind</strain>
    </source>
</reference>
<reference evidence="3" key="1">
    <citation type="submission" date="2016-06" db="EMBL/GenBank/DDBJ databases">
        <authorList>
            <consortium name="Pathogen Informatics"/>
        </authorList>
    </citation>
    <scope>NUCLEOTIDE SEQUENCE</scope>
    <source>
        <strain evidence="3">WHO F</strain>
    </source>
</reference>
<reference evidence="5" key="3">
    <citation type="submission" date="2018-06" db="EMBL/GenBank/DDBJ databases">
        <authorList>
            <consortium name="Pathogen Informatics"/>
            <person name="Doyle S."/>
        </authorList>
    </citation>
    <scope>NUCLEOTIDE SEQUENCE [LARGE SCALE GENOMIC DNA]</scope>
    <source>
        <strain evidence="5">NCTC11421</strain>
    </source>
</reference>
<evidence type="ECO:0000313" key="6">
    <source>
        <dbReference type="Proteomes" id="UP000182484"/>
    </source>
</evidence>
<sequence>MFDGEVEADESYFGGQRKGKRGRGAAGKVAVFRLLKRNGKVSFAVRYVRFVTFEEFLNPARRFGFCTPC</sequence>
<proteinExistence type="predicted"/>
<evidence type="ECO:0000313" key="5">
    <source>
        <dbReference type="EMBL" id="SUA23734.1"/>
    </source>
</evidence>
<evidence type="ECO:0000313" key="4">
    <source>
        <dbReference type="EMBL" id="SCW07770.1"/>
    </source>
</evidence>
<feature type="domain" description="ISXO2-like transposase" evidence="2">
    <location>
        <begin position="3"/>
        <end position="41"/>
    </location>
</feature>
<dbReference type="Proteomes" id="UP000239837">
    <property type="component" value="Chromosome"/>
</dbReference>
<dbReference type="EMBL" id="UGRI01000001">
    <property type="protein sequence ID" value="SUA23734.1"/>
    <property type="molecule type" value="Genomic_DNA"/>
</dbReference>
<dbReference type="AlphaFoldDB" id="A0A1D3JAA7"/>